<reference evidence="1" key="1">
    <citation type="journal article" date="2014" name="Front. Microbiol.">
        <title>High frequency of phylogenetically diverse reductive dehalogenase-homologous genes in deep subseafloor sedimentary metagenomes.</title>
        <authorList>
            <person name="Kawai M."/>
            <person name="Futagami T."/>
            <person name="Toyoda A."/>
            <person name="Takaki Y."/>
            <person name="Nishi S."/>
            <person name="Hori S."/>
            <person name="Arai W."/>
            <person name="Tsubouchi T."/>
            <person name="Morono Y."/>
            <person name="Uchiyama I."/>
            <person name="Ito T."/>
            <person name="Fujiyama A."/>
            <person name="Inagaki F."/>
            <person name="Takami H."/>
        </authorList>
    </citation>
    <scope>NUCLEOTIDE SEQUENCE</scope>
    <source>
        <strain evidence="1">Expedition CK06-06</strain>
    </source>
</reference>
<dbReference type="Pfam" id="PF01144">
    <property type="entry name" value="CoA_trans"/>
    <property type="match status" value="1"/>
</dbReference>
<comment type="caution">
    <text evidence="1">The sequence shown here is derived from an EMBL/GenBank/DDBJ whole genome shotgun (WGS) entry which is preliminary data.</text>
</comment>
<feature type="non-terminal residue" evidence="1">
    <location>
        <position position="1"/>
    </location>
</feature>
<evidence type="ECO:0000313" key="1">
    <source>
        <dbReference type="EMBL" id="GAH62657.1"/>
    </source>
</evidence>
<dbReference type="SUPFAM" id="SSF100950">
    <property type="entry name" value="NagB/RpiA/CoA transferase-like"/>
    <property type="match status" value="1"/>
</dbReference>
<dbReference type="Gene3D" id="3.40.1080.10">
    <property type="entry name" value="Glutaconate Coenzyme A-transferase"/>
    <property type="match status" value="1"/>
</dbReference>
<dbReference type="InterPro" id="IPR037171">
    <property type="entry name" value="NagB/RpiA_transferase-like"/>
</dbReference>
<dbReference type="SMART" id="SM00882">
    <property type="entry name" value="CoA_trans"/>
    <property type="match status" value="1"/>
</dbReference>
<dbReference type="PANTHER" id="PTHR43293">
    <property type="entry name" value="ACETATE COA-TRANSFERASE YDIF"/>
    <property type="match status" value="1"/>
</dbReference>
<dbReference type="GO" id="GO:0008410">
    <property type="term" value="F:CoA-transferase activity"/>
    <property type="evidence" value="ECO:0007669"/>
    <property type="project" value="InterPro"/>
</dbReference>
<protein>
    <recommendedName>
        <fullName evidence="2">CoA transferase subunit A</fullName>
    </recommendedName>
</protein>
<organism evidence="1">
    <name type="scientific">marine sediment metagenome</name>
    <dbReference type="NCBI Taxonomy" id="412755"/>
    <lineage>
        <taxon>unclassified sequences</taxon>
        <taxon>metagenomes</taxon>
        <taxon>ecological metagenomes</taxon>
    </lineage>
</organism>
<gene>
    <name evidence="1" type="ORF">S03H2_51912</name>
</gene>
<dbReference type="PANTHER" id="PTHR43293:SF3">
    <property type="entry name" value="CHOLESTEROL RING-CLEAVING HYDROLASE IPDB SUBUNIT"/>
    <property type="match status" value="1"/>
</dbReference>
<dbReference type="InterPro" id="IPR004165">
    <property type="entry name" value="CoA_trans_fam_I"/>
</dbReference>
<dbReference type="AlphaFoldDB" id="X1GZR5"/>
<proteinExistence type="predicted"/>
<evidence type="ECO:0008006" key="2">
    <source>
        <dbReference type="Google" id="ProtNLM"/>
    </source>
</evidence>
<sequence length="203" mass="22726">VRFAMLGFELFGFALNFRKAAEASNIEILEDTCGAVINGLRAAAMGIPFIPVRGIFGSDLLKIGIQQGNYKVTKDPFTGEDIVAVKAIEPDVALIHAQRADIYGNVQIWGGRFEDVWKAKAAKKVIVSAEEIVDHDVIRLEPYKNTLPYPYVEAVVHLPKGAYPTSCYGVYDADYEHVREYIQAVKDNKFQEYLDNYVYGKAR</sequence>
<name>X1GZR5_9ZZZZ</name>
<dbReference type="EMBL" id="BARU01032965">
    <property type="protein sequence ID" value="GAH62657.1"/>
    <property type="molecule type" value="Genomic_DNA"/>
</dbReference>
<accession>X1GZR5</accession>